<keyword evidence="3 6" id="KW-1133">Transmembrane helix</keyword>
<feature type="transmembrane region" description="Helical" evidence="6">
    <location>
        <begin position="130"/>
        <end position="153"/>
    </location>
</feature>
<name>A0ABN1IFM1_9GAMM</name>
<feature type="transmembrane region" description="Helical" evidence="6">
    <location>
        <begin position="82"/>
        <end position="110"/>
    </location>
</feature>
<keyword evidence="9" id="KW-1185">Reference proteome</keyword>
<dbReference type="InterPro" id="IPR050307">
    <property type="entry name" value="Sterol_Desaturase_Related"/>
</dbReference>
<evidence type="ECO:0000256" key="2">
    <source>
        <dbReference type="ARBA" id="ARBA00022692"/>
    </source>
</evidence>
<comment type="caution">
    <text evidence="8">The sequence shown here is derived from an EMBL/GenBank/DDBJ whole genome shotgun (WGS) entry which is preliminary data.</text>
</comment>
<gene>
    <name evidence="8" type="ORF">GCM10009105_14440</name>
</gene>
<evidence type="ECO:0000259" key="7">
    <source>
        <dbReference type="Pfam" id="PF04116"/>
    </source>
</evidence>
<proteinExistence type="predicted"/>
<organism evidence="8 9">
    <name type="scientific">Dokdonella soli</name>
    <dbReference type="NCBI Taxonomy" id="529810"/>
    <lineage>
        <taxon>Bacteria</taxon>
        <taxon>Pseudomonadati</taxon>
        <taxon>Pseudomonadota</taxon>
        <taxon>Gammaproteobacteria</taxon>
        <taxon>Lysobacterales</taxon>
        <taxon>Rhodanobacteraceae</taxon>
        <taxon>Dokdonella</taxon>
    </lineage>
</organism>
<feature type="transmembrane region" description="Helical" evidence="6">
    <location>
        <begin position="40"/>
        <end position="61"/>
    </location>
</feature>
<evidence type="ECO:0000313" key="8">
    <source>
        <dbReference type="EMBL" id="GAA0712119.1"/>
    </source>
</evidence>
<feature type="region of interest" description="Disordered" evidence="5">
    <location>
        <begin position="327"/>
        <end position="347"/>
    </location>
</feature>
<feature type="transmembrane region" description="Helical" evidence="6">
    <location>
        <begin position="7"/>
        <end position="28"/>
    </location>
</feature>
<dbReference type="Proteomes" id="UP001501523">
    <property type="component" value="Unassembled WGS sequence"/>
</dbReference>
<dbReference type="PANTHER" id="PTHR11863">
    <property type="entry name" value="STEROL DESATURASE"/>
    <property type="match status" value="1"/>
</dbReference>
<dbReference type="EMBL" id="BAAAEU010000006">
    <property type="protein sequence ID" value="GAA0712119.1"/>
    <property type="molecule type" value="Genomic_DNA"/>
</dbReference>
<reference evidence="8 9" key="1">
    <citation type="journal article" date="2019" name="Int. J. Syst. Evol. Microbiol.">
        <title>The Global Catalogue of Microorganisms (GCM) 10K type strain sequencing project: providing services to taxonomists for standard genome sequencing and annotation.</title>
        <authorList>
            <consortium name="The Broad Institute Genomics Platform"/>
            <consortium name="The Broad Institute Genome Sequencing Center for Infectious Disease"/>
            <person name="Wu L."/>
            <person name="Ma J."/>
        </authorList>
    </citation>
    <scope>NUCLEOTIDE SEQUENCE [LARGE SCALE GENOMIC DNA]</scope>
    <source>
        <strain evidence="8 9">JCM 15421</strain>
    </source>
</reference>
<evidence type="ECO:0000256" key="5">
    <source>
        <dbReference type="SAM" id="MobiDB-lite"/>
    </source>
</evidence>
<evidence type="ECO:0000256" key="4">
    <source>
        <dbReference type="ARBA" id="ARBA00023136"/>
    </source>
</evidence>
<evidence type="ECO:0000256" key="1">
    <source>
        <dbReference type="ARBA" id="ARBA00004370"/>
    </source>
</evidence>
<dbReference type="Pfam" id="PF04116">
    <property type="entry name" value="FA_hydroxylase"/>
    <property type="match status" value="1"/>
</dbReference>
<dbReference type="RefSeq" id="WP_343788739.1">
    <property type="nucleotide sequence ID" value="NZ_BAAAEU010000006.1"/>
</dbReference>
<protein>
    <submittedName>
        <fullName evidence="8">Sterol desaturase family protein</fullName>
    </submittedName>
</protein>
<evidence type="ECO:0000313" key="9">
    <source>
        <dbReference type="Proteomes" id="UP001501523"/>
    </source>
</evidence>
<accession>A0ABN1IFM1</accession>
<keyword evidence="4 6" id="KW-0472">Membrane</keyword>
<sequence length="347" mass="38796">MFDWLATVWTAAARFIAVYGVTPVLAFVHLDRAGDDALEIAQYLLICVVQIAVIALVFRPLESLVPVERWADRRLTRIDRAYTFLKLFGLIPLFAYVFLPLLGTAVGMLTGTPRMEGGVSPLQLDVRVPWFRSHPVALFVAYFTISDFVYYLVHRLQHALPWWWALHSLHHSQRQLSCWSNDRDSIPDDFLEATIIAGVAQLIGVAPVQYALLILLGELLQNFSHANVRLRFGRVIDKLLVDPPYHRLHHMVGDPARPGLQNCNFSFVFPVWDIVFGTALYGEPARPCGVADAGIDADNELGLVAQQGAALRRFLNAIGMRASRDVAAPPVTRHSGEGRNPVFNELP</sequence>
<comment type="subcellular location">
    <subcellularLocation>
        <location evidence="1">Membrane</location>
    </subcellularLocation>
</comment>
<evidence type="ECO:0000256" key="3">
    <source>
        <dbReference type="ARBA" id="ARBA00022989"/>
    </source>
</evidence>
<evidence type="ECO:0000256" key="6">
    <source>
        <dbReference type="SAM" id="Phobius"/>
    </source>
</evidence>
<dbReference type="InterPro" id="IPR006694">
    <property type="entry name" value="Fatty_acid_hydroxylase"/>
</dbReference>
<feature type="domain" description="Fatty acid hydroxylase" evidence="7">
    <location>
        <begin position="139"/>
        <end position="278"/>
    </location>
</feature>
<keyword evidence="2 6" id="KW-0812">Transmembrane</keyword>